<comment type="caution">
    <text evidence="1">The sequence shown here is derived from an EMBL/GenBank/DDBJ whole genome shotgun (WGS) entry which is preliminary data.</text>
</comment>
<dbReference type="GO" id="GO:0030973">
    <property type="term" value="F:molybdate ion binding"/>
    <property type="evidence" value="ECO:0007669"/>
    <property type="project" value="TreeGrafter"/>
</dbReference>
<dbReference type="Proteomes" id="UP000239181">
    <property type="component" value="Unassembled WGS sequence"/>
</dbReference>
<organism evidence="1 2">
    <name type="scientific">Pantoea coffeiphila</name>
    <dbReference type="NCBI Taxonomy" id="1465635"/>
    <lineage>
        <taxon>Bacteria</taxon>
        <taxon>Pseudomonadati</taxon>
        <taxon>Pseudomonadota</taxon>
        <taxon>Gammaproteobacteria</taxon>
        <taxon>Enterobacterales</taxon>
        <taxon>Erwiniaceae</taxon>
        <taxon>Pantoea</taxon>
    </lineage>
</organism>
<protein>
    <submittedName>
        <fullName evidence="1">Molybdate ABC transporter substrate-binding protein</fullName>
    </submittedName>
</protein>
<dbReference type="PANTHER" id="PTHR30632:SF11">
    <property type="entry name" value="BLR4797 PROTEIN"/>
    <property type="match status" value="1"/>
</dbReference>
<dbReference type="PANTHER" id="PTHR30632">
    <property type="entry name" value="MOLYBDATE-BINDING PERIPLASMIC PROTEIN"/>
    <property type="match status" value="1"/>
</dbReference>
<dbReference type="Gene3D" id="3.40.190.10">
    <property type="entry name" value="Periplasmic binding protein-like II"/>
    <property type="match status" value="2"/>
</dbReference>
<dbReference type="AlphaFoldDB" id="A0A2S9IEK0"/>
<accession>A0A2S9IEK0</accession>
<proteinExistence type="predicted"/>
<name>A0A2S9IEK0_9GAMM</name>
<dbReference type="InterPro" id="IPR050682">
    <property type="entry name" value="ModA/WtpA"/>
</dbReference>
<dbReference type="EMBL" id="PDET01000003">
    <property type="protein sequence ID" value="PRD16223.1"/>
    <property type="molecule type" value="Genomic_DNA"/>
</dbReference>
<evidence type="ECO:0000313" key="1">
    <source>
        <dbReference type="EMBL" id="PRD16223.1"/>
    </source>
</evidence>
<dbReference type="SUPFAM" id="SSF53850">
    <property type="entry name" value="Periplasmic binding protein-like II"/>
    <property type="match status" value="1"/>
</dbReference>
<gene>
    <name evidence="1" type="ORF">CQW29_05230</name>
</gene>
<sequence length="233" mass="24906">MTEKTTLRVFSVLAIRAAVDRLLPLWQQQYPDITLDIAWGPTVVIEKNIAAGQRADAVIVTVDALDRLIAAGEVRAASRIELVDSQIGLAALPGAPHPDISSVAALKEALLKARSVGYSLAGASGIYFQQLLANLGIADEVNRRATTIPEGFTARLLVEGQADIAVQQISELLTVEGIEIIGPLPPGAEKTLSFSAGVFREAEQPEDAALLLAFLRSAEARRIFEASGLSWRE</sequence>
<dbReference type="RefSeq" id="WP_105591665.1">
    <property type="nucleotide sequence ID" value="NZ_PDET01000003.1"/>
</dbReference>
<keyword evidence="2" id="KW-1185">Reference proteome</keyword>
<dbReference type="OrthoDB" id="8216219at2"/>
<dbReference type="Pfam" id="PF13531">
    <property type="entry name" value="SBP_bac_11"/>
    <property type="match status" value="1"/>
</dbReference>
<reference evidence="1 2" key="1">
    <citation type="submission" date="2017-10" db="EMBL/GenBank/DDBJ databases">
        <title>Draft genome of two endophytic bacteria isolated from 'guarana' Paullinia cupana (Mart.) Ducke.</title>
        <authorList>
            <person name="Siqueira K.A."/>
            <person name="Liotti R.G."/>
            <person name="Mendes T.A."/>
            <person name="Soares M.A."/>
        </authorList>
    </citation>
    <scope>NUCLEOTIDE SEQUENCE [LARGE SCALE GENOMIC DNA]</scope>
    <source>
        <strain evidence="1 2">342</strain>
    </source>
</reference>
<evidence type="ECO:0000313" key="2">
    <source>
        <dbReference type="Proteomes" id="UP000239181"/>
    </source>
</evidence>
<dbReference type="GO" id="GO:0015689">
    <property type="term" value="P:molybdate ion transport"/>
    <property type="evidence" value="ECO:0007669"/>
    <property type="project" value="TreeGrafter"/>
</dbReference>